<dbReference type="InterPro" id="IPR025419">
    <property type="entry name" value="DUF4142"/>
</dbReference>
<reference evidence="4" key="1">
    <citation type="submission" date="2020-06" db="EMBL/GenBank/DDBJ databases">
        <title>Draft genomic sequecing of Geomonas sp. Red736.</title>
        <authorList>
            <person name="Itoh H."/>
            <person name="Xu Z.X."/>
            <person name="Ushijima N."/>
            <person name="Masuda Y."/>
            <person name="Shiratori Y."/>
            <person name="Senoo K."/>
        </authorList>
    </citation>
    <scope>NUCLEOTIDE SEQUENCE [LARGE SCALE GENOMIC DNA]</scope>
    <source>
        <strain evidence="4">Red736</strain>
    </source>
</reference>
<proteinExistence type="predicted"/>
<feature type="signal peptide" evidence="1">
    <location>
        <begin position="1"/>
        <end position="25"/>
    </location>
</feature>
<dbReference type="AlphaFoldDB" id="A0A6V8MZC2"/>
<dbReference type="EMBL" id="BLXY01000010">
    <property type="protein sequence ID" value="GFO65502.1"/>
    <property type="molecule type" value="Genomic_DNA"/>
</dbReference>
<accession>A0A6V8MZC2</accession>
<name>A0A6V8MZC2_9BACT</name>
<evidence type="ECO:0000313" key="3">
    <source>
        <dbReference type="EMBL" id="GFO65502.1"/>
    </source>
</evidence>
<organism evidence="3 4">
    <name type="scientific">Geomonas paludis</name>
    <dbReference type="NCBI Taxonomy" id="2740185"/>
    <lineage>
        <taxon>Bacteria</taxon>
        <taxon>Pseudomonadati</taxon>
        <taxon>Thermodesulfobacteriota</taxon>
        <taxon>Desulfuromonadia</taxon>
        <taxon>Geobacterales</taxon>
        <taxon>Geobacteraceae</taxon>
        <taxon>Geomonas</taxon>
    </lineage>
</organism>
<feature type="domain" description="DUF4142" evidence="2">
    <location>
        <begin position="34"/>
        <end position="166"/>
    </location>
</feature>
<dbReference type="Gene3D" id="1.20.1260.10">
    <property type="match status" value="1"/>
</dbReference>
<evidence type="ECO:0000259" key="2">
    <source>
        <dbReference type="Pfam" id="PF13628"/>
    </source>
</evidence>
<dbReference type="InterPro" id="IPR012347">
    <property type="entry name" value="Ferritin-like"/>
</dbReference>
<evidence type="ECO:0000313" key="4">
    <source>
        <dbReference type="Proteomes" id="UP000568888"/>
    </source>
</evidence>
<evidence type="ECO:0000256" key="1">
    <source>
        <dbReference type="SAM" id="SignalP"/>
    </source>
</evidence>
<dbReference type="PANTHER" id="PTHR38593:SF1">
    <property type="entry name" value="BLR2558 PROTEIN"/>
    <property type="match status" value="1"/>
</dbReference>
<dbReference type="RefSeq" id="WP_183349669.1">
    <property type="nucleotide sequence ID" value="NZ_BLXY01000010.1"/>
</dbReference>
<dbReference type="Proteomes" id="UP000568888">
    <property type="component" value="Unassembled WGS sequence"/>
</dbReference>
<sequence>MKRKLVWMAVVSLFAVCSLVLPALAADKLTMGEKSFVKEAASAGMMEVELGQMAKERGKSQEVKDFGQRMVTDHGKANDELKSLVDNRMKLPTKLELKHKAMVDKLANASADEFDKKYAQAMLKDHKKDVEKFRKESKKAKDPQLKGWIDKTLPVLEQHLQHARDLAHKMGVAEK</sequence>
<feature type="chain" id="PRO_5027735859" description="DUF4142 domain-containing protein" evidence="1">
    <location>
        <begin position="26"/>
        <end position="175"/>
    </location>
</feature>
<keyword evidence="1" id="KW-0732">Signal</keyword>
<protein>
    <recommendedName>
        <fullName evidence="2">DUF4142 domain-containing protein</fullName>
    </recommendedName>
</protein>
<dbReference type="PANTHER" id="PTHR38593">
    <property type="entry name" value="BLR2558 PROTEIN"/>
    <property type="match status" value="1"/>
</dbReference>
<gene>
    <name evidence="3" type="ORF">GMPD_34210</name>
</gene>
<comment type="caution">
    <text evidence="3">The sequence shown here is derived from an EMBL/GenBank/DDBJ whole genome shotgun (WGS) entry which is preliminary data.</text>
</comment>
<dbReference type="Pfam" id="PF13628">
    <property type="entry name" value="DUF4142"/>
    <property type="match status" value="1"/>
</dbReference>